<proteinExistence type="predicted"/>
<name>A0A0E9W2C1_ANGAN</name>
<sequence length="44" mass="5054">MRESLLTLCVLIVPRAALYRYVAALKLLSVICFVYFYGRTALNE</sequence>
<organism evidence="1">
    <name type="scientific">Anguilla anguilla</name>
    <name type="common">European freshwater eel</name>
    <name type="synonym">Muraena anguilla</name>
    <dbReference type="NCBI Taxonomy" id="7936"/>
    <lineage>
        <taxon>Eukaryota</taxon>
        <taxon>Metazoa</taxon>
        <taxon>Chordata</taxon>
        <taxon>Craniata</taxon>
        <taxon>Vertebrata</taxon>
        <taxon>Euteleostomi</taxon>
        <taxon>Actinopterygii</taxon>
        <taxon>Neopterygii</taxon>
        <taxon>Teleostei</taxon>
        <taxon>Anguilliformes</taxon>
        <taxon>Anguillidae</taxon>
        <taxon>Anguilla</taxon>
    </lineage>
</organism>
<accession>A0A0E9W2C1</accession>
<reference evidence="1" key="2">
    <citation type="journal article" date="2015" name="Fish Shellfish Immunol.">
        <title>Early steps in the European eel (Anguilla anguilla)-Vibrio vulnificus interaction in the gills: Role of the RtxA13 toxin.</title>
        <authorList>
            <person name="Callol A."/>
            <person name="Pajuelo D."/>
            <person name="Ebbesson L."/>
            <person name="Teles M."/>
            <person name="MacKenzie S."/>
            <person name="Amaro C."/>
        </authorList>
    </citation>
    <scope>NUCLEOTIDE SEQUENCE</scope>
</reference>
<reference evidence="1" key="1">
    <citation type="submission" date="2014-11" db="EMBL/GenBank/DDBJ databases">
        <authorList>
            <person name="Amaro Gonzalez C."/>
        </authorList>
    </citation>
    <scope>NUCLEOTIDE SEQUENCE</scope>
</reference>
<protein>
    <submittedName>
        <fullName evidence="1">Uncharacterized protein</fullName>
    </submittedName>
</protein>
<dbReference type="EMBL" id="GBXM01024121">
    <property type="protein sequence ID" value="JAH84456.1"/>
    <property type="molecule type" value="Transcribed_RNA"/>
</dbReference>
<dbReference type="AlphaFoldDB" id="A0A0E9W2C1"/>
<evidence type="ECO:0000313" key="1">
    <source>
        <dbReference type="EMBL" id="JAH84456.1"/>
    </source>
</evidence>